<feature type="transmembrane region" description="Helical" evidence="1">
    <location>
        <begin position="21"/>
        <end position="45"/>
    </location>
</feature>
<protein>
    <submittedName>
        <fullName evidence="2">Uncharacterized protein</fullName>
    </submittedName>
</protein>
<name>A0A0E9XAG1_ANGAN</name>
<keyword evidence="1" id="KW-0812">Transmembrane</keyword>
<keyword evidence="1" id="KW-0472">Membrane</keyword>
<evidence type="ECO:0000313" key="2">
    <source>
        <dbReference type="EMBL" id="JAH98703.1"/>
    </source>
</evidence>
<keyword evidence="1" id="KW-1133">Transmembrane helix</keyword>
<reference evidence="2" key="1">
    <citation type="submission" date="2014-11" db="EMBL/GenBank/DDBJ databases">
        <authorList>
            <person name="Amaro Gonzalez C."/>
        </authorList>
    </citation>
    <scope>NUCLEOTIDE SEQUENCE</scope>
</reference>
<reference evidence="2" key="2">
    <citation type="journal article" date="2015" name="Fish Shellfish Immunol.">
        <title>Early steps in the European eel (Anguilla anguilla)-Vibrio vulnificus interaction in the gills: Role of the RtxA13 toxin.</title>
        <authorList>
            <person name="Callol A."/>
            <person name="Pajuelo D."/>
            <person name="Ebbesson L."/>
            <person name="Teles M."/>
            <person name="MacKenzie S."/>
            <person name="Amaro C."/>
        </authorList>
    </citation>
    <scope>NUCLEOTIDE SEQUENCE</scope>
</reference>
<sequence length="46" mass="5377">MKMDQTRLGPTAKERHRSPNQILRFLSFCVFSSTAWLLISSSFFLK</sequence>
<accession>A0A0E9XAG1</accession>
<dbReference type="EMBL" id="GBXM01009874">
    <property type="protein sequence ID" value="JAH98703.1"/>
    <property type="molecule type" value="Transcribed_RNA"/>
</dbReference>
<organism evidence="2">
    <name type="scientific">Anguilla anguilla</name>
    <name type="common">European freshwater eel</name>
    <name type="synonym">Muraena anguilla</name>
    <dbReference type="NCBI Taxonomy" id="7936"/>
    <lineage>
        <taxon>Eukaryota</taxon>
        <taxon>Metazoa</taxon>
        <taxon>Chordata</taxon>
        <taxon>Craniata</taxon>
        <taxon>Vertebrata</taxon>
        <taxon>Euteleostomi</taxon>
        <taxon>Actinopterygii</taxon>
        <taxon>Neopterygii</taxon>
        <taxon>Teleostei</taxon>
        <taxon>Anguilliformes</taxon>
        <taxon>Anguillidae</taxon>
        <taxon>Anguilla</taxon>
    </lineage>
</organism>
<evidence type="ECO:0000256" key="1">
    <source>
        <dbReference type="SAM" id="Phobius"/>
    </source>
</evidence>
<proteinExistence type="predicted"/>
<dbReference type="AlphaFoldDB" id="A0A0E9XAG1"/>